<evidence type="ECO:0000256" key="1">
    <source>
        <dbReference type="SAM" id="MobiDB-lite"/>
    </source>
</evidence>
<keyword evidence="3" id="KW-1185">Reference proteome</keyword>
<reference evidence="2 3" key="1">
    <citation type="submission" date="2024-09" db="EMBL/GenBank/DDBJ databases">
        <title>Rethinking Asexuality: The Enigmatic Case of Functional Sexual Genes in Lepraria (Stereocaulaceae).</title>
        <authorList>
            <person name="Doellman M."/>
            <person name="Sun Y."/>
            <person name="Barcenas-Pena A."/>
            <person name="Lumbsch H.T."/>
            <person name="Grewe F."/>
        </authorList>
    </citation>
    <scope>NUCLEOTIDE SEQUENCE [LARGE SCALE GENOMIC DNA]</scope>
    <source>
        <strain evidence="2 3">Grewe 0041</strain>
    </source>
</reference>
<feature type="region of interest" description="Disordered" evidence="1">
    <location>
        <begin position="151"/>
        <end position="180"/>
    </location>
</feature>
<evidence type="ECO:0000313" key="2">
    <source>
        <dbReference type="EMBL" id="KAL2059514.1"/>
    </source>
</evidence>
<dbReference type="Proteomes" id="UP001590951">
    <property type="component" value="Unassembled WGS sequence"/>
</dbReference>
<sequence length="180" mass="20670">MIDSYNHYVSISPLLKMPAEIREQIFSHMVGDKLAHMIFYDGTLDSIPAVPYAIRSRRNIAYVSRWYFQRHLNTCPPSEPYRGFRSTVCIAHTLGDQVSKFYISRYKDRASLSSLSEYLTVPCRNCHLDCQQCDYDDECYAEAKINAASYRRGSEQPDAESDTATAATKKPEDPEHVLRL</sequence>
<dbReference type="EMBL" id="JBHFEH010000001">
    <property type="protein sequence ID" value="KAL2059514.1"/>
    <property type="molecule type" value="Genomic_DNA"/>
</dbReference>
<feature type="compositionally biased region" description="Basic and acidic residues" evidence="1">
    <location>
        <begin position="169"/>
        <end position="180"/>
    </location>
</feature>
<proteinExistence type="predicted"/>
<name>A0ABR4BNX8_9LECA</name>
<protein>
    <submittedName>
        <fullName evidence="2">Uncharacterized protein</fullName>
    </submittedName>
</protein>
<organism evidence="2 3">
    <name type="scientific">Lepraria finkii</name>
    <dbReference type="NCBI Taxonomy" id="1340010"/>
    <lineage>
        <taxon>Eukaryota</taxon>
        <taxon>Fungi</taxon>
        <taxon>Dikarya</taxon>
        <taxon>Ascomycota</taxon>
        <taxon>Pezizomycotina</taxon>
        <taxon>Lecanoromycetes</taxon>
        <taxon>OSLEUM clade</taxon>
        <taxon>Lecanoromycetidae</taxon>
        <taxon>Lecanorales</taxon>
        <taxon>Lecanorineae</taxon>
        <taxon>Stereocaulaceae</taxon>
        <taxon>Lepraria</taxon>
    </lineage>
</organism>
<accession>A0ABR4BNX8</accession>
<comment type="caution">
    <text evidence="2">The sequence shown here is derived from an EMBL/GenBank/DDBJ whole genome shotgun (WGS) entry which is preliminary data.</text>
</comment>
<evidence type="ECO:0000313" key="3">
    <source>
        <dbReference type="Proteomes" id="UP001590951"/>
    </source>
</evidence>
<gene>
    <name evidence="2" type="ORF">ABVK25_000807</name>
</gene>